<dbReference type="AlphaFoldDB" id="A0A9N8DB83"/>
<dbReference type="EMBL" id="CAICTM010000068">
    <property type="protein sequence ID" value="CAB9499818.1"/>
    <property type="molecule type" value="Genomic_DNA"/>
</dbReference>
<gene>
    <name evidence="1" type="ORF">SEMRO_69_G038641.1</name>
</gene>
<comment type="caution">
    <text evidence="1">The sequence shown here is derived from an EMBL/GenBank/DDBJ whole genome shotgun (WGS) entry which is preliminary data.</text>
</comment>
<accession>A0A9N8DB83</accession>
<evidence type="ECO:0000313" key="1">
    <source>
        <dbReference type="EMBL" id="CAB9499818.1"/>
    </source>
</evidence>
<organism evidence="1 2">
    <name type="scientific">Seminavis robusta</name>
    <dbReference type="NCBI Taxonomy" id="568900"/>
    <lineage>
        <taxon>Eukaryota</taxon>
        <taxon>Sar</taxon>
        <taxon>Stramenopiles</taxon>
        <taxon>Ochrophyta</taxon>
        <taxon>Bacillariophyta</taxon>
        <taxon>Bacillariophyceae</taxon>
        <taxon>Bacillariophycidae</taxon>
        <taxon>Naviculales</taxon>
        <taxon>Naviculaceae</taxon>
        <taxon>Seminavis</taxon>
    </lineage>
</organism>
<name>A0A9N8DB83_9STRA</name>
<evidence type="ECO:0000313" key="2">
    <source>
        <dbReference type="Proteomes" id="UP001153069"/>
    </source>
</evidence>
<keyword evidence="2" id="KW-1185">Reference proteome</keyword>
<proteinExistence type="predicted"/>
<sequence>MYEDLIERSRDITDLSVGKLTTYRRSGSAGGPVEVFETDQDHLNPTMVSKGTKVNRTWGHAPTGTAINPTLRYESLGSKRAKKGKACSRDMSADIAGRKVTSAMKRKWMQTRPHYRNSMIAQYISRLKYQLVITSLQVDGVPDGFPDSLDNGEKVKVWQHFNNAWPSYLQNKDKWQQEIDHNLSDFQCLVIEYVLQIGQLVNFEPVAAHCDTSNGHVIETLGLVAKVHAHEQGNPVDLGKELEERGKGQIMVPMQRHAWLIRAGRDTFHADFQNTVHLPDRQRGANNASEIQHFNCP</sequence>
<reference evidence="1" key="1">
    <citation type="submission" date="2020-06" db="EMBL/GenBank/DDBJ databases">
        <authorList>
            <consortium name="Plant Systems Biology data submission"/>
        </authorList>
    </citation>
    <scope>NUCLEOTIDE SEQUENCE</scope>
    <source>
        <strain evidence="1">D6</strain>
    </source>
</reference>
<protein>
    <submittedName>
        <fullName evidence="1">Uncharacterized protein</fullName>
    </submittedName>
</protein>
<dbReference type="Proteomes" id="UP001153069">
    <property type="component" value="Unassembled WGS sequence"/>
</dbReference>